<accession>A0A3L7JFE9</accession>
<organism evidence="2 3">
    <name type="scientific">Notoacmeibacter ruber</name>
    <dbReference type="NCBI Taxonomy" id="2670375"/>
    <lineage>
        <taxon>Bacteria</taxon>
        <taxon>Pseudomonadati</taxon>
        <taxon>Pseudomonadota</taxon>
        <taxon>Alphaproteobacteria</taxon>
        <taxon>Hyphomicrobiales</taxon>
        <taxon>Notoacmeibacteraceae</taxon>
        <taxon>Notoacmeibacter</taxon>
    </lineage>
</organism>
<evidence type="ECO:0000313" key="2">
    <source>
        <dbReference type="EMBL" id="RLQ88311.1"/>
    </source>
</evidence>
<dbReference type="AlphaFoldDB" id="A0A3L7JFE9"/>
<keyword evidence="1" id="KW-0812">Transmembrane</keyword>
<comment type="caution">
    <text evidence="2">The sequence shown here is derived from an EMBL/GenBank/DDBJ whole genome shotgun (WGS) entry which is preliminary data.</text>
</comment>
<keyword evidence="1" id="KW-1133">Transmembrane helix</keyword>
<keyword evidence="3" id="KW-1185">Reference proteome</keyword>
<evidence type="ECO:0000256" key="1">
    <source>
        <dbReference type="SAM" id="Phobius"/>
    </source>
</evidence>
<evidence type="ECO:0000313" key="3">
    <source>
        <dbReference type="Proteomes" id="UP000281094"/>
    </source>
</evidence>
<gene>
    <name evidence="2" type="ORF">D8780_08940</name>
</gene>
<feature type="transmembrane region" description="Helical" evidence="1">
    <location>
        <begin position="73"/>
        <end position="93"/>
    </location>
</feature>
<evidence type="ECO:0008006" key="4">
    <source>
        <dbReference type="Google" id="ProtNLM"/>
    </source>
</evidence>
<reference evidence="2 3" key="1">
    <citation type="submission" date="2018-10" db="EMBL/GenBank/DDBJ databases">
        <title>Notoacmeibacter sp. M2BS9Y-3-1, whole genome shotgun sequence.</title>
        <authorList>
            <person name="Tuo L."/>
        </authorList>
    </citation>
    <scope>NUCLEOTIDE SEQUENCE [LARGE SCALE GENOMIC DNA]</scope>
    <source>
        <strain evidence="2 3">M2BS9Y-3-1</strain>
    </source>
</reference>
<dbReference type="Proteomes" id="UP000281094">
    <property type="component" value="Unassembled WGS sequence"/>
</dbReference>
<dbReference type="EMBL" id="RCWN01000001">
    <property type="protein sequence ID" value="RLQ88311.1"/>
    <property type="molecule type" value="Genomic_DNA"/>
</dbReference>
<name>A0A3L7JFE9_9HYPH</name>
<proteinExistence type="predicted"/>
<protein>
    <recommendedName>
        <fullName evidence="4">DUF995 domain-containing protein</fullName>
    </recommendedName>
</protein>
<sequence length="190" mass="20187">MLISFPTRRRPTRMASGSFGMSAVSRTAAPCGFLRYRRNRAGRLAVPVPSASLPHGAHPAAPFASDRRISMRALFPSALIAMAIATAALAGAVSPASAAPLTAAEIKAQMEGKTIKTRRFGMAITLNYRANGTVTARAFLGSVDGTWRANGNQVCTTFPRGPAKGTECVTFEKIGPNRYRNSKGVEFTVQ</sequence>
<keyword evidence="1" id="KW-0472">Membrane</keyword>